<feature type="compositionally biased region" description="Low complexity" evidence="10">
    <location>
        <begin position="27"/>
        <end position="57"/>
    </location>
</feature>
<evidence type="ECO:0000256" key="8">
    <source>
        <dbReference type="ARBA" id="ARBA00029618"/>
    </source>
</evidence>
<evidence type="ECO:0000256" key="1">
    <source>
        <dbReference type="ARBA" id="ARBA00008061"/>
    </source>
</evidence>
<dbReference type="InterPro" id="IPR013783">
    <property type="entry name" value="Ig-like_fold"/>
</dbReference>
<comment type="catalytic activity">
    <reaction evidence="6">
        <text>Hydrolysis of (1-&gt;6)-alpha-D-glucosidic linkages in pullulan, amylopectin and glycogen, and in the alpha- and beta-limit dextrins of amylopectin and glycogen.</text>
        <dbReference type="EC" id="3.2.1.41"/>
    </reaction>
</comment>
<dbReference type="Pfam" id="PF21653">
    <property type="entry name" value="pulA_all-beta"/>
    <property type="match status" value="1"/>
</dbReference>
<dbReference type="GO" id="GO:0051060">
    <property type="term" value="F:pullulanase activity"/>
    <property type="evidence" value="ECO:0007669"/>
    <property type="project" value="UniProtKB-EC"/>
</dbReference>
<evidence type="ECO:0000256" key="7">
    <source>
        <dbReference type="ARBA" id="ARBA00024062"/>
    </source>
</evidence>
<dbReference type="Gene3D" id="3.20.20.80">
    <property type="entry name" value="Glycosidases"/>
    <property type="match status" value="1"/>
</dbReference>
<dbReference type="CDD" id="cd02860">
    <property type="entry name" value="E_set_Pullulanase"/>
    <property type="match status" value="1"/>
</dbReference>
<evidence type="ECO:0000256" key="4">
    <source>
        <dbReference type="ARBA" id="ARBA00022837"/>
    </source>
</evidence>
<dbReference type="KEGG" id="tbk:HF295_01920"/>
<dbReference type="Gene3D" id="2.60.40.1110">
    <property type="match status" value="1"/>
</dbReference>
<evidence type="ECO:0000256" key="2">
    <source>
        <dbReference type="ARBA" id="ARBA00022729"/>
    </source>
</evidence>
<organism evidence="13 14">
    <name type="scientific">Hujiaoplasma nucleasis</name>
    <dbReference type="NCBI Taxonomy" id="2725268"/>
    <lineage>
        <taxon>Bacteria</taxon>
        <taxon>Bacillati</taxon>
        <taxon>Mycoplasmatota</taxon>
        <taxon>Mollicutes</taxon>
        <taxon>Candidatus Izemoplasmatales</taxon>
        <taxon>Hujiaoplasmataceae</taxon>
        <taxon>Hujiaoplasma</taxon>
    </lineage>
</organism>
<dbReference type="InterPro" id="IPR011840">
    <property type="entry name" value="PulA_typeI"/>
</dbReference>
<feature type="region of interest" description="Disordered" evidence="10">
    <location>
        <begin position="27"/>
        <end position="65"/>
    </location>
</feature>
<evidence type="ECO:0000256" key="9">
    <source>
        <dbReference type="ARBA" id="ARBA00031076"/>
    </source>
</evidence>
<dbReference type="InterPro" id="IPR017853">
    <property type="entry name" value="GH"/>
</dbReference>
<dbReference type="CDD" id="cd11341">
    <property type="entry name" value="AmyAc_Pullulanase_LD-like"/>
    <property type="match status" value="1"/>
</dbReference>
<dbReference type="InterPro" id="IPR013780">
    <property type="entry name" value="Glyco_hydro_b"/>
</dbReference>
<dbReference type="Proteomes" id="UP000512167">
    <property type="component" value="Chromosome"/>
</dbReference>
<dbReference type="NCBIfam" id="TIGR02104">
    <property type="entry name" value="pulA_typeI"/>
    <property type="match status" value="1"/>
</dbReference>
<gene>
    <name evidence="13" type="primary">pulA</name>
    <name evidence="13" type="ORF">HF295_01920</name>
</gene>
<evidence type="ECO:0000256" key="10">
    <source>
        <dbReference type="SAM" id="MobiDB-lite"/>
    </source>
</evidence>
<proteinExistence type="inferred from homology"/>
<dbReference type="InterPro" id="IPR049117">
    <property type="entry name" value="pulA_all-beta"/>
</dbReference>
<feature type="signal peptide" evidence="11">
    <location>
        <begin position="1"/>
        <end position="20"/>
    </location>
</feature>
<dbReference type="Pfam" id="PF00128">
    <property type="entry name" value="Alpha-amylase"/>
    <property type="match status" value="1"/>
</dbReference>
<dbReference type="SUPFAM" id="SSF81296">
    <property type="entry name" value="E set domains"/>
    <property type="match status" value="1"/>
</dbReference>
<evidence type="ECO:0000256" key="3">
    <source>
        <dbReference type="ARBA" id="ARBA00022801"/>
    </source>
</evidence>
<name>A0A7L6N5A5_9MOLU</name>
<dbReference type="InterPro" id="IPR005323">
    <property type="entry name" value="CBM41_pullulanase"/>
</dbReference>
<keyword evidence="3 13" id="KW-0378">Hydrolase</keyword>
<evidence type="ECO:0000313" key="13">
    <source>
        <dbReference type="EMBL" id="QLY39684.1"/>
    </source>
</evidence>
<dbReference type="Pfam" id="PF03714">
    <property type="entry name" value="PUD"/>
    <property type="match status" value="1"/>
</dbReference>
<dbReference type="GO" id="GO:0030246">
    <property type="term" value="F:carbohydrate binding"/>
    <property type="evidence" value="ECO:0007669"/>
    <property type="project" value="InterPro"/>
</dbReference>
<feature type="chain" id="PRO_5029455633" description="pullulanase" evidence="11">
    <location>
        <begin position="21"/>
        <end position="947"/>
    </location>
</feature>
<dbReference type="EC" id="3.2.1.41" evidence="7"/>
<keyword evidence="14" id="KW-1185">Reference proteome</keyword>
<dbReference type="Gene3D" id="2.60.40.1180">
    <property type="entry name" value="Golgi alpha-mannosidase II"/>
    <property type="match status" value="1"/>
</dbReference>
<dbReference type="PANTHER" id="PTHR43002">
    <property type="entry name" value="GLYCOGEN DEBRANCHING ENZYME"/>
    <property type="match status" value="1"/>
</dbReference>
<dbReference type="CDD" id="cd10315">
    <property type="entry name" value="CBM41_pullulanase"/>
    <property type="match status" value="1"/>
</dbReference>
<dbReference type="InterPro" id="IPR013784">
    <property type="entry name" value="Carb-bd-like_fold"/>
</dbReference>
<keyword evidence="4" id="KW-0106">Calcium</keyword>
<dbReference type="SUPFAM" id="SSF51445">
    <property type="entry name" value="(Trans)glycosidases"/>
    <property type="match status" value="1"/>
</dbReference>
<protein>
    <recommendedName>
        <fullName evidence="7">pullulanase</fullName>
        <ecNumber evidence="7">3.2.1.41</ecNumber>
    </recommendedName>
    <alternativeName>
        <fullName evidence="8">Alpha-dextrin endo-1,6-alpha-glucosidase</fullName>
    </alternativeName>
    <alternativeName>
        <fullName evidence="9">Pullulan 6-glucanohydrolase</fullName>
    </alternativeName>
</protein>
<dbReference type="RefSeq" id="WP_312032162.1">
    <property type="nucleotide sequence ID" value="NZ_CP051151.1"/>
</dbReference>
<dbReference type="InterPro" id="IPR004193">
    <property type="entry name" value="Glyco_hydro_13_N"/>
</dbReference>
<dbReference type="Pfam" id="PF02922">
    <property type="entry name" value="CBM_48"/>
    <property type="match status" value="1"/>
</dbReference>
<comment type="similarity">
    <text evidence="1">Belongs to the glycosyl hydrolase 13 family.</text>
</comment>
<feature type="domain" description="Glycosyl hydrolase family 13 catalytic" evidence="12">
    <location>
        <begin position="383"/>
        <end position="830"/>
    </location>
</feature>
<dbReference type="InterPro" id="IPR014756">
    <property type="entry name" value="Ig_E-set"/>
</dbReference>
<accession>A0A7L6N5A5</accession>
<evidence type="ECO:0000256" key="11">
    <source>
        <dbReference type="SAM" id="SignalP"/>
    </source>
</evidence>
<dbReference type="PROSITE" id="PS51257">
    <property type="entry name" value="PROKAR_LIPOPROTEIN"/>
    <property type="match status" value="1"/>
</dbReference>
<evidence type="ECO:0000256" key="5">
    <source>
        <dbReference type="ARBA" id="ARBA00023295"/>
    </source>
</evidence>
<dbReference type="InterPro" id="IPR006047">
    <property type="entry name" value="GH13_cat_dom"/>
</dbReference>
<evidence type="ECO:0000313" key="14">
    <source>
        <dbReference type="Proteomes" id="UP000512167"/>
    </source>
</evidence>
<dbReference type="Gene3D" id="2.60.40.10">
    <property type="entry name" value="Immunoglobulins"/>
    <property type="match status" value="1"/>
</dbReference>
<keyword evidence="5 13" id="KW-0326">Glycosidase</keyword>
<dbReference type="GO" id="GO:0005975">
    <property type="term" value="P:carbohydrate metabolic process"/>
    <property type="evidence" value="ECO:0007669"/>
    <property type="project" value="InterPro"/>
</dbReference>
<keyword evidence="2 11" id="KW-0732">Signal</keyword>
<evidence type="ECO:0000259" key="12">
    <source>
        <dbReference type="SMART" id="SM00642"/>
    </source>
</evidence>
<sequence>MFKKILTGAFMFTLAFMVLSCSVDPTTNEPTTSLNTTEEPTTEALTETPTTQVTTETPTDEPTTEPVSAINKVIVHYYRFDDDYSPWSLWIWPHIPDSGDGKQYNLTQTDDYGVYLEIDYATSPIAGSTTIGVIVAQLPSWSKKDIGIDRFIDLSNVDEEGNVHVYLVQNTEEIYYDADEVDLGDRINFVQFTDESEIEFTSTTSVVESQVKILKNDVEITLSSFQMSGTAGVIMIDEVVDLNQRYHLEIDFGNGNIKKSLIRFDGFYDSETFDEAFYYDGELGAIYSPSQTIFRLWAPISESVTLNLYSKGHTASEIDYDGFEGVDNPYDSIAMTRIEKGVFEVTVEGDLDGVYYTFTVNNDGSRYEVMDPYAYSAGVNGKRGMVVDFSSTNPNGWIYGSRPNTMNSYTDAIVYELHVRDLTSHESWNGTEAYRGKFLGLTERGTTYSGVTTGLDHIIDLGVTHVQFVPIFDHGIIDETRLNDESYYGIHDGIFNWGYMPENFNVVEGSYSTDPYNGHVRIEELKTMVQTFHNNDIRVIMDVVYNHTGKSADSNFDLILPGYYFRMNSDGTFSNGSGTGNETASERSMVRKYMVDSLLFWTEEYNIDGFRFDLMKLHDLDTMNAIVEALHAIDPTIMIFGEPWTGGTSLLPDSESAYKNTLNQMPGVAIFNDNTRDAIKGTVWGATAPGFVQGYSNPNDNYDNRIIYAVVGGENRIPTQMVNYVTAHDNNTLYDKLMLSTDDLTIDQIERMQRQANGIILTSQGIAFLHSGVEIMRTKPCVLGGNTCDYQNLYDHNSYRSPDETNQIDWQWKVDYFETFEYYQTMIALRKAKDVFRLSTKAEVDNQITVLNDGQDGIVAFILRDPNDYWKTTYVIHNNGKEARTYNLHGDTTWNLVLGLEAAELKTITDDGNTYYTFDILNTYAGGTSIELQANDTLILYSTEIVE</sequence>
<dbReference type="AlphaFoldDB" id="A0A7L6N5A5"/>
<dbReference type="SMART" id="SM00642">
    <property type="entry name" value="Aamy"/>
    <property type="match status" value="1"/>
</dbReference>
<reference evidence="13 14" key="1">
    <citation type="submission" date="2020-04" db="EMBL/GenBank/DDBJ databases">
        <authorList>
            <person name="Zheng R.K."/>
            <person name="Sun C.M."/>
        </authorList>
    </citation>
    <scope>NUCLEOTIDE SEQUENCE [LARGE SCALE GENOMIC DNA]</scope>
    <source>
        <strain evidence="14">zrk29</strain>
    </source>
</reference>
<dbReference type="EMBL" id="CP051151">
    <property type="protein sequence ID" value="QLY39684.1"/>
    <property type="molecule type" value="Genomic_DNA"/>
</dbReference>
<dbReference type="SUPFAM" id="SSF49452">
    <property type="entry name" value="Starch-binding domain-like"/>
    <property type="match status" value="1"/>
</dbReference>
<evidence type="ECO:0000256" key="6">
    <source>
        <dbReference type="ARBA" id="ARBA00023965"/>
    </source>
</evidence>